<dbReference type="PANTHER" id="PTHR15555:SF0">
    <property type="entry name" value="ZINC FINGER HIT DOMAIN-CONTAINING PROTEIN 2"/>
    <property type="match status" value="1"/>
</dbReference>
<keyword evidence="1" id="KW-0479">Metal-binding</keyword>
<dbReference type="AlphaFoldDB" id="A0A1Y2AM83"/>
<dbReference type="GO" id="GO:0008270">
    <property type="term" value="F:zinc ion binding"/>
    <property type="evidence" value="ECO:0007669"/>
    <property type="project" value="UniProtKB-UniRule"/>
</dbReference>
<dbReference type="Proteomes" id="UP000193920">
    <property type="component" value="Unassembled WGS sequence"/>
</dbReference>
<name>A0A1Y2AM83_9FUNG</name>
<dbReference type="InterPro" id="IPR007529">
    <property type="entry name" value="Znf_HIT"/>
</dbReference>
<comment type="caution">
    <text evidence="3">The sequence shown here is derived from an EMBL/GenBank/DDBJ whole genome shotgun (WGS) entry which is preliminary data.</text>
</comment>
<dbReference type="SUPFAM" id="SSF144232">
    <property type="entry name" value="HIT/MYND zinc finger-like"/>
    <property type="match status" value="1"/>
</dbReference>
<keyword evidence="1" id="KW-0862">Zinc</keyword>
<keyword evidence="4" id="KW-1185">Reference proteome</keyword>
<proteinExistence type="predicted"/>
<sequence length="214" mass="25617">MNSTFNPIINNADKNENDICQICLKQYKKYICPRCNLKYCSKNCYQSKEHKCAEIFFKENFMNMLKGERASDTSKYEIIQMLRRLEEEDSNELEYEQEINSDDEISDRFSKLNLDKMNTQAIWERMNDKEKNEFLNLLKNTKESNSQLENLIAPWKPWWEFKNENCNKNDLIEEINPEKNSLISLNEKKDNEIEIINFPKLNDSIQKISNIENK</sequence>
<dbReference type="STRING" id="1754190.A0A1Y2AM83"/>
<dbReference type="OrthoDB" id="18412at2759"/>
<dbReference type="InterPro" id="IPR039646">
    <property type="entry name" value="ZNHIT2"/>
</dbReference>
<dbReference type="Pfam" id="PF04438">
    <property type="entry name" value="zf-HIT"/>
    <property type="match status" value="1"/>
</dbReference>
<accession>A0A1Y2AM83</accession>
<feature type="domain" description="HIT-type" evidence="2">
    <location>
        <begin position="20"/>
        <end position="52"/>
    </location>
</feature>
<dbReference type="EMBL" id="MCOG01000232">
    <property type="protein sequence ID" value="ORY23594.1"/>
    <property type="molecule type" value="Genomic_DNA"/>
</dbReference>
<dbReference type="PANTHER" id="PTHR15555">
    <property type="entry name" value="ZINC FINGER HIT DOMAIN CONTAINING PROTEIN 2 PROTEIN FON -RELATED"/>
    <property type="match status" value="1"/>
</dbReference>
<evidence type="ECO:0000313" key="4">
    <source>
        <dbReference type="Proteomes" id="UP000193920"/>
    </source>
</evidence>
<dbReference type="CDD" id="cd23024">
    <property type="entry name" value="zf-HIT_ZNHIT2-3"/>
    <property type="match status" value="1"/>
</dbReference>
<keyword evidence="1" id="KW-0863">Zinc-finger</keyword>
<evidence type="ECO:0000256" key="1">
    <source>
        <dbReference type="PROSITE-ProRule" id="PRU00453"/>
    </source>
</evidence>
<gene>
    <name evidence="3" type="ORF">LY90DRAFT_675498</name>
</gene>
<reference evidence="3 4" key="1">
    <citation type="submission" date="2016-08" db="EMBL/GenBank/DDBJ databases">
        <title>A Parts List for Fungal Cellulosomes Revealed by Comparative Genomics.</title>
        <authorList>
            <consortium name="DOE Joint Genome Institute"/>
            <person name="Haitjema C.H."/>
            <person name="Gilmore S.P."/>
            <person name="Henske J.K."/>
            <person name="Solomon K.V."/>
            <person name="De Groot R."/>
            <person name="Kuo A."/>
            <person name="Mondo S.J."/>
            <person name="Salamov A.A."/>
            <person name="Labutti K."/>
            <person name="Zhao Z."/>
            <person name="Chiniquy J."/>
            <person name="Barry K."/>
            <person name="Brewer H.M."/>
            <person name="Purvine S.O."/>
            <person name="Wright A.T."/>
            <person name="Boxma B."/>
            <person name="Van Alen T."/>
            <person name="Hackstein J.H."/>
            <person name="Baker S.E."/>
            <person name="Grigoriev I.V."/>
            <person name="O'Malley M.A."/>
        </authorList>
    </citation>
    <scope>NUCLEOTIDE SEQUENCE [LARGE SCALE GENOMIC DNA]</scope>
    <source>
        <strain evidence="3 4">G1</strain>
    </source>
</reference>
<evidence type="ECO:0000313" key="3">
    <source>
        <dbReference type="EMBL" id="ORY23594.1"/>
    </source>
</evidence>
<organism evidence="3 4">
    <name type="scientific">Neocallimastix californiae</name>
    <dbReference type="NCBI Taxonomy" id="1754190"/>
    <lineage>
        <taxon>Eukaryota</taxon>
        <taxon>Fungi</taxon>
        <taxon>Fungi incertae sedis</taxon>
        <taxon>Chytridiomycota</taxon>
        <taxon>Chytridiomycota incertae sedis</taxon>
        <taxon>Neocallimastigomycetes</taxon>
        <taxon>Neocallimastigales</taxon>
        <taxon>Neocallimastigaceae</taxon>
        <taxon>Neocallimastix</taxon>
    </lineage>
</organism>
<dbReference type="Gene3D" id="3.30.60.190">
    <property type="match status" value="1"/>
</dbReference>
<feature type="non-terminal residue" evidence="3">
    <location>
        <position position="214"/>
    </location>
</feature>
<protein>
    <recommendedName>
        <fullName evidence="2">HIT-type domain-containing protein</fullName>
    </recommendedName>
</protein>
<dbReference type="PROSITE" id="PS51083">
    <property type="entry name" value="ZF_HIT"/>
    <property type="match status" value="1"/>
</dbReference>
<evidence type="ECO:0000259" key="2">
    <source>
        <dbReference type="PROSITE" id="PS51083"/>
    </source>
</evidence>